<dbReference type="Proteomes" id="UP000321805">
    <property type="component" value="Chromosome"/>
</dbReference>
<dbReference type="Gene3D" id="1.10.10.10">
    <property type="entry name" value="Winged helix-like DNA-binding domain superfamily/Winged helix DNA-binding domain"/>
    <property type="match status" value="1"/>
</dbReference>
<name>A0A5B8UAL0_9ACTN</name>
<dbReference type="PRINTS" id="PR00038">
    <property type="entry name" value="HTHLUXR"/>
</dbReference>
<dbReference type="PANTHER" id="PTHR43214">
    <property type="entry name" value="TWO-COMPONENT RESPONSE REGULATOR"/>
    <property type="match status" value="1"/>
</dbReference>
<evidence type="ECO:0000313" key="6">
    <source>
        <dbReference type="Proteomes" id="UP000321805"/>
    </source>
</evidence>
<evidence type="ECO:0000256" key="1">
    <source>
        <dbReference type="ARBA" id="ARBA00023125"/>
    </source>
</evidence>
<feature type="modified residue" description="4-aspartylphosphate" evidence="2">
    <location>
        <position position="54"/>
    </location>
</feature>
<keyword evidence="2" id="KW-0597">Phosphoprotein</keyword>
<dbReference type="PROSITE" id="PS50043">
    <property type="entry name" value="HTH_LUXR_2"/>
    <property type="match status" value="1"/>
</dbReference>
<dbReference type="RefSeq" id="WP_146922463.1">
    <property type="nucleotide sequence ID" value="NZ_CP042430.1"/>
</dbReference>
<dbReference type="SUPFAM" id="SSF46894">
    <property type="entry name" value="C-terminal effector domain of the bipartite response regulators"/>
    <property type="match status" value="1"/>
</dbReference>
<dbReference type="PANTHER" id="PTHR43214:SF43">
    <property type="entry name" value="TWO-COMPONENT RESPONSE REGULATOR"/>
    <property type="match status" value="1"/>
</dbReference>
<dbReference type="InterPro" id="IPR039420">
    <property type="entry name" value="WalR-like"/>
</dbReference>
<dbReference type="EMBL" id="CP042430">
    <property type="protein sequence ID" value="QEC50100.1"/>
    <property type="molecule type" value="Genomic_DNA"/>
</dbReference>
<dbReference type="InterPro" id="IPR001789">
    <property type="entry name" value="Sig_transdc_resp-reg_receiver"/>
</dbReference>
<dbReference type="InterPro" id="IPR000792">
    <property type="entry name" value="Tscrpt_reg_LuxR_C"/>
</dbReference>
<dbReference type="PROSITE" id="PS00622">
    <property type="entry name" value="HTH_LUXR_1"/>
    <property type="match status" value="1"/>
</dbReference>
<gene>
    <name evidence="5" type="ORF">FSW04_22670</name>
</gene>
<evidence type="ECO:0000259" key="3">
    <source>
        <dbReference type="PROSITE" id="PS50043"/>
    </source>
</evidence>
<dbReference type="GO" id="GO:0006355">
    <property type="term" value="P:regulation of DNA-templated transcription"/>
    <property type="evidence" value="ECO:0007669"/>
    <property type="project" value="InterPro"/>
</dbReference>
<dbReference type="AlphaFoldDB" id="A0A5B8UAL0"/>
<feature type="domain" description="Response regulatory" evidence="4">
    <location>
        <begin position="3"/>
        <end position="119"/>
    </location>
</feature>
<keyword evidence="6" id="KW-1185">Reference proteome</keyword>
<dbReference type="CDD" id="cd06170">
    <property type="entry name" value="LuxR_C_like"/>
    <property type="match status" value="1"/>
</dbReference>
<dbReference type="GO" id="GO:0003677">
    <property type="term" value="F:DNA binding"/>
    <property type="evidence" value="ECO:0007669"/>
    <property type="project" value="UniProtKB-KW"/>
</dbReference>
<evidence type="ECO:0000259" key="4">
    <source>
        <dbReference type="PROSITE" id="PS50110"/>
    </source>
</evidence>
<dbReference type="Pfam" id="PF00196">
    <property type="entry name" value="GerE"/>
    <property type="match status" value="1"/>
</dbReference>
<keyword evidence="1" id="KW-0238">DNA-binding</keyword>
<dbReference type="InterPro" id="IPR016032">
    <property type="entry name" value="Sig_transdc_resp-reg_C-effctor"/>
</dbReference>
<protein>
    <submittedName>
        <fullName evidence="5">Response regulator transcription factor</fullName>
    </submittedName>
</protein>
<dbReference type="GO" id="GO:0000160">
    <property type="term" value="P:phosphorelay signal transduction system"/>
    <property type="evidence" value="ECO:0007669"/>
    <property type="project" value="InterPro"/>
</dbReference>
<dbReference type="InterPro" id="IPR036388">
    <property type="entry name" value="WH-like_DNA-bd_sf"/>
</dbReference>
<dbReference type="OrthoDB" id="9808843at2"/>
<evidence type="ECO:0000313" key="5">
    <source>
        <dbReference type="EMBL" id="QEC50100.1"/>
    </source>
</evidence>
<sequence length="210" mass="23341">MKRLLVVADHSLVVHAIRLALRQTAGFKVVGFVDGRQSISRHLLDAQPDIVLVDDMHVRRHALDRLQEVAELAPEAKSLLLSGQMDEESLDEVFEAGATAVLSKAVHPVALGTLLREVVQENVVHRPRRARASAAAQDCPLTTRELEILRLAAQGHTNGRIARQLWVTEQTVKFHLSNTYRKLGVANRTEASRYAHLHDLVAEPDERLAS</sequence>
<feature type="domain" description="HTH luxR-type" evidence="3">
    <location>
        <begin position="134"/>
        <end position="199"/>
    </location>
</feature>
<reference evidence="5 6" key="1">
    <citation type="journal article" date="2018" name="J. Microbiol.">
        <title>Baekduia soli gen. nov., sp. nov., a novel bacterium isolated from the soil of Baekdu Mountain and proposal of a novel family name, Baekduiaceae fam. nov.</title>
        <authorList>
            <person name="An D.S."/>
            <person name="Siddiqi M.Z."/>
            <person name="Kim K.H."/>
            <person name="Yu H.S."/>
            <person name="Im W.T."/>
        </authorList>
    </citation>
    <scope>NUCLEOTIDE SEQUENCE [LARGE SCALE GENOMIC DNA]</scope>
    <source>
        <strain evidence="5 6">BR7-21</strain>
    </source>
</reference>
<dbReference type="SMART" id="SM00421">
    <property type="entry name" value="HTH_LUXR"/>
    <property type="match status" value="1"/>
</dbReference>
<dbReference type="Gene3D" id="3.40.50.2300">
    <property type="match status" value="1"/>
</dbReference>
<evidence type="ECO:0000256" key="2">
    <source>
        <dbReference type="PROSITE-ProRule" id="PRU00169"/>
    </source>
</evidence>
<dbReference type="KEGG" id="bsol:FSW04_22670"/>
<proteinExistence type="predicted"/>
<dbReference type="PROSITE" id="PS50110">
    <property type="entry name" value="RESPONSE_REGULATORY"/>
    <property type="match status" value="1"/>
</dbReference>
<dbReference type="InterPro" id="IPR011006">
    <property type="entry name" value="CheY-like_superfamily"/>
</dbReference>
<accession>A0A5B8UAL0</accession>
<dbReference type="SUPFAM" id="SSF52172">
    <property type="entry name" value="CheY-like"/>
    <property type="match status" value="1"/>
</dbReference>
<dbReference type="Pfam" id="PF00072">
    <property type="entry name" value="Response_reg"/>
    <property type="match status" value="1"/>
</dbReference>
<organism evidence="5 6">
    <name type="scientific">Baekduia soli</name>
    <dbReference type="NCBI Taxonomy" id="496014"/>
    <lineage>
        <taxon>Bacteria</taxon>
        <taxon>Bacillati</taxon>
        <taxon>Actinomycetota</taxon>
        <taxon>Thermoleophilia</taxon>
        <taxon>Solirubrobacterales</taxon>
        <taxon>Baekduiaceae</taxon>
        <taxon>Baekduia</taxon>
    </lineage>
</organism>